<evidence type="ECO:0000313" key="3">
    <source>
        <dbReference type="Proteomes" id="UP000229080"/>
    </source>
</evidence>
<proteinExistence type="predicted"/>
<accession>A0A2H0WXH3</accession>
<keyword evidence="1" id="KW-0812">Transmembrane</keyword>
<feature type="transmembrane region" description="Helical" evidence="1">
    <location>
        <begin position="35"/>
        <end position="55"/>
    </location>
</feature>
<comment type="caution">
    <text evidence="2">The sequence shown here is derived from an EMBL/GenBank/DDBJ whole genome shotgun (WGS) entry which is preliminary data.</text>
</comment>
<sequence>MRAKLLYSYYFFDKNKIIFASTYYKMQNAFFRRNLLQIVAAATISVFAVVLLVHATTTVGEDISVGDDLTVTGALTVDTPTFVIDDANNLIGLGTTTPRALLTVGSSTPTHITLATGYRDAFVSGILEVDGAAYLDGVTTIAGAATFSSTLDVTGAITSDSPTFVIDSTNNKIGLGTTTPWALLTVGSSTPTHITLATGYRDAFVSGILEVDGAAYLDGVTTIAGAATFSSTLDVTGAITSDSPTFVIDSTNNKIGLGTTTPWALLTVGSSTPTHITLATGYRDAFVSGILEVDGAAYLDGAVTAASTLGVTGALTSGAATVSTFIQGGGLNSTSTSNTAETLVATDIDTENVILETPNTATLTLTLPPATTLATLMDTDGQVREIMVKNATTTANIGVTIAAGAGNTLISATTTNTILPGKYGVLKLIRISGTAFTVLMNIFGN</sequence>
<dbReference type="EMBL" id="PEZF01000099">
    <property type="protein sequence ID" value="PIS16619.1"/>
    <property type="molecule type" value="Genomic_DNA"/>
</dbReference>
<protein>
    <submittedName>
        <fullName evidence="2">Uncharacterized protein</fullName>
    </submittedName>
</protein>
<evidence type="ECO:0000256" key="1">
    <source>
        <dbReference type="SAM" id="Phobius"/>
    </source>
</evidence>
<reference evidence="3" key="1">
    <citation type="submission" date="2017-09" db="EMBL/GenBank/DDBJ databases">
        <title>Depth-based differentiation of microbial function through sediment-hosted aquifers and enrichment of novel symbionts in the deep terrestrial subsurface.</title>
        <authorList>
            <person name="Probst A.J."/>
            <person name="Ladd B."/>
            <person name="Jarett J.K."/>
            <person name="Geller-Mcgrath D.E."/>
            <person name="Sieber C.M.K."/>
            <person name="Emerson J.B."/>
            <person name="Anantharaman K."/>
            <person name="Thomas B.C."/>
            <person name="Malmstrom R."/>
            <person name="Stieglmeier M."/>
            <person name="Klingl A."/>
            <person name="Woyke T."/>
            <person name="Ryan C.M."/>
            <person name="Banfield J.F."/>
        </authorList>
    </citation>
    <scope>NUCLEOTIDE SEQUENCE [LARGE SCALE GENOMIC DNA]</scope>
</reference>
<dbReference type="AlphaFoldDB" id="A0A2H0WXH3"/>
<keyword evidence="1" id="KW-1133">Transmembrane helix</keyword>
<keyword evidence="1" id="KW-0472">Membrane</keyword>
<evidence type="ECO:0000313" key="2">
    <source>
        <dbReference type="EMBL" id="PIS16619.1"/>
    </source>
</evidence>
<organism evidence="2 3">
    <name type="scientific">Candidatus Portnoybacteria bacterium CG09_land_8_20_14_0_10_44_13</name>
    <dbReference type="NCBI Taxonomy" id="1974811"/>
    <lineage>
        <taxon>Bacteria</taxon>
        <taxon>Candidatus Portnoyibacteriota</taxon>
    </lineage>
</organism>
<gene>
    <name evidence="2" type="ORF">COT61_02975</name>
</gene>
<name>A0A2H0WXH3_9BACT</name>
<dbReference type="Proteomes" id="UP000229080">
    <property type="component" value="Unassembled WGS sequence"/>
</dbReference>